<keyword evidence="1" id="KW-0472">Membrane</keyword>
<reference evidence="2 3" key="1">
    <citation type="submission" date="2023-09" db="EMBL/GenBank/DDBJ databases">
        <authorList>
            <person name="Rey-Velasco X."/>
        </authorList>
    </citation>
    <scope>NUCLEOTIDE SEQUENCE [LARGE SCALE GENOMIC DNA]</scope>
    <source>
        <strain evidence="2 3">P117</strain>
    </source>
</reference>
<keyword evidence="1" id="KW-0812">Transmembrane</keyword>
<gene>
    <name evidence="2" type="ORF">RM552_01635</name>
</gene>
<feature type="transmembrane region" description="Helical" evidence="1">
    <location>
        <begin position="21"/>
        <end position="38"/>
    </location>
</feature>
<dbReference type="EMBL" id="JAVRHX010000001">
    <property type="protein sequence ID" value="MDT0593542.1"/>
    <property type="molecule type" value="Genomic_DNA"/>
</dbReference>
<name>A0ABU2ZQ00_9ALTE</name>
<protein>
    <submittedName>
        <fullName evidence="2">Uncharacterized protein</fullName>
    </submittedName>
</protein>
<evidence type="ECO:0000256" key="1">
    <source>
        <dbReference type="SAM" id="Phobius"/>
    </source>
</evidence>
<organism evidence="2 3">
    <name type="scientific">Glaciecola petra</name>
    <dbReference type="NCBI Taxonomy" id="3075602"/>
    <lineage>
        <taxon>Bacteria</taxon>
        <taxon>Pseudomonadati</taxon>
        <taxon>Pseudomonadota</taxon>
        <taxon>Gammaproteobacteria</taxon>
        <taxon>Alteromonadales</taxon>
        <taxon>Alteromonadaceae</taxon>
        <taxon>Glaciecola</taxon>
    </lineage>
</organism>
<dbReference type="Proteomes" id="UP001253545">
    <property type="component" value="Unassembled WGS sequence"/>
</dbReference>
<keyword evidence="1" id="KW-1133">Transmembrane helix</keyword>
<sequence length="113" mass="13042">MMTEGELQAEKLEQYKNRIKKYAFPIAFISLLIVYFTINPSVYFCLAVFIGLLIVAIDEYWQAAKILNNEEKLSKLKAFTGRREAAVFINGGIVRELKHMLIVGALIAIWFYF</sequence>
<proteinExistence type="predicted"/>
<dbReference type="RefSeq" id="WP_311367051.1">
    <property type="nucleotide sequence ID" value="NZ_JAVRHX010000001.1"/>
</dbReference>
<evidence type="ECO:0000313" key="3">
    <source>
        <dbReference type="Proteomes" id="UP001253545"/>
    </source>
</evidence>
<accession>A0ABU2ZQ00</accession>
<evidence type="ECO:0000313" key="2">
    <source>
        <dbReference type="EMBL" id="MDT0593542.1"/>
    </source>
</evidence>
<keyword evidence="3" id="KW-1185">Reference proteome</keyword>
<comment type="caution">
    <text evidence="2">The sequence shown here is derived from an EMBL/GenBank/DDBJ whole genome shotgun (WGS) entry which is preliminary data.</text>
</comment>